<gene>
    <name evidence="3" type="ORF">RGQ29_007684</name>
</gene>
<evidence type="ECO:0000259" key="2">
    <source>
        <dbReference type="PROSITE" id="PS51485"/>
    </source>
</evidence>
<evidence type="ECO:0000256" key="1">
    <source>
        <dbReference type="SAM" id="SignalP"/>
    </source>
</evidence>
<dbReference type="InterPro" id="IPR008972">
    <property type="entry name" value="Cupredoxin"/>
</dbReference>
<dbReference type="Proteomes" id="UP001324115">
    <property type="component" value="Unassembled WGS sequence"/>
</dbReference>
<dbReference type="EMBL" id="JAXUIC010000012">
    <property type="protein sequence ID" value="KAK4558024.1"/>
    <property type="molecule type" value="Genomic_DNA"/>
</dbReference>
<dbReference type="GO" id="GO:0009055">
    <property type="term" value="F:electron transfer activity"/>
    <property type="evidence" value="ECO:0007669"/>
    <property type="project" value="InterPro"/>
</dbReference>
<dbReference type="Gene3D" id="2.60.40.420">
    <property type="entry name" value="Cupredoxins - blue copper proteins"/>
    <property type="match status" value="1"/>
</dbReference>
<evidence type="ECO:0000313" key="3">
    <source>
        <dbReference type="EMBL" id="KAK4558024.1"/>
    </source>
</evidence>
<accession>A0AAN7DXY7</accession>
<dbReference type="AlphaFoldDB" id="A0AAN7DXY7"/>
<keyword evidence="1" id="KW-0732">Signal</keyword>
<dbReference type="PANTHER" id="PTHR33021:SF533">
    <property type="entry name" value="PHYTOCYANIN DOMAIN-CONTAINING PROTEIN"/>
    <property type="match status" value="1"/>
</dbReference>
<feature type="signal peptide" evidence="1">
    <location>
        <begin position="1"/>
        <end position="21"/>
    </location>
</feature>
<feature type="chain" id="PRO_5042933041" description="Phytocyanin domain-containing protein" evidence="1">
    <location>
        <begin position="22"/>
        <end position="185"/>
    </location>
</feature>
<proteinExistence type="predicted"/>
<reference evidence="3 4" key="1">
    <citation type="journal article" date="2023" name="G3 (Bethesda)">
        <title>A haplotype-resolved chromosome-scale genome for Quercus rubra L. provides insights into the genetics of adaptive traits for red oak species.</title>
        <authorList>
            <person name="Kapoor B."/>
            <person name="Jenkins J."/>
            <person name="Schmutz J."/>
            <person name="Zhebentyayeva T."/>
            <person name="Kuelheim C."/>
            <person name="Coggeshall M."/>
            <person name="Heim C."/>
            <person name="Lasky J.R."/>
            <person name="Leites L."/>
            <person name="Islam-Faridi N."/>
            <person name="Romero-Severson J."/>
            <person name="DeLeo V.L."/>
            <person name="Lucas S.M."/>
            <person name="Lazic D."/>
            <person name="Gailing O."/>
            <person name="Carlson J."/>
            <person name="Staton M."/>
        </authorList>
    </citation>
    <scope>NUCLEOTIDE SEQUENCE [LARGE SCALE GENOMIC DNA]</scope>
    <source>
        <strain evidence="3">Pseudo-F2</strain>
    </source>
</reference>
<dbReference type="PANTHER" id="PTHR33021">
    <property type="entry name" value="BLUE COPPER PROTEIN"/>
    <property type="match status" value="1"/>
</dbReference>
<dbReference type="GO" id="GO:0005886">
    <property type="term" value="C:plasma membrane"/>
    <property type="evidence" value="ECO:0007669"/>
    <property type="project" value="TreeGrafter"/>
</dbReference>
<dbReference type="InterPro" id="IPR003245">
    <property type="entry name" value="Phytocyanin_dom"/>
</dbReference>
<dbReference type="PROSITE" id="PS51485">
    <property type="entry name" value="PHYTOCYANIN"/>
    <property type="match status" value="1"/>
</dbReference>
<dbReference type="InterPro" id="IPR039391">
    <property type="entry name" value="Phytocyanin-like"/>
</dbReference>
<name>A0AAN7DXY7_QUERU</name>
<evidence type="ECO:0000313" key="4">
    <source>
        <dbReference type="Proteomes" id="UP001324115"/>
    </source>
</evidence>
<dbReference type="Pfam" id="PF02298">
    <property type="entry name" value="Cu_bind_like"/>
    <property type="match status" value="1"/>
</dbReference>
<sequence length="185" mass="19929">MASTQFFIFAILAVLVPSILATDFVVGDNKGCVKALIQAELQDSKADDRAPEVDDKAAASSDWVIGPMAQSIQPQQYYIDNWFPHFKYQKGNHNVLKVNGIGFQLCVAPVGTVPLTSGNDVIPLATSGRKWYICGVPTNCAYGKQKLAITVLDGLSPAPSPTPTLAAPSPKASRGSVAPEYYWWN</sequence>
<comment type="caution">
    <text evidence="3">The sequence shown here is derived from an EMBL/GenBank/DDBJ whole genome shotgun (WGS) entry which is preliminary data.</text>
</comment>
<keyword evidence="4" id="KW-1185">Reference proteome</keyword>
<organism evidence="3 4">
    <name type="scientific">Quercus rubra</name>
    <name type="common">Northern red oak</name>
    <name type="synonym">Quercus borealis</name>
    <dbReference type="NCBI Taxonomy" id="3512"/>
    <lineage>
        <taxon>Eukaryota</taxon>
        <taxon>Viridiplantae</taxon>
        <taxon>Streptophyta</taxon>
        <taxon>Embryophyta</taxon>
        <taxon>Tracheophyta</taxon>
        <taxon>Spermatophyta</taxon>
        <taxon>Magnoliopsida</taxon>
        <taxon>eudicotyledons</taxon>
        <taxon>Gunneridae</taxon>
        <taxon>Pentapetalae</taxon>
        <taxon>rosids</taxon>
        <taxon>fabids</taxon>
        <taxon>Fagales</taxon>
        <taxon>Fagaceae</taxon>
        <taxon>Quercus</taxon>
    </lineage>
</organism>
<dbReference type="SUPFAM" id="SSF49503">
    <property type="entry name" value="Cupredoxins"/>
    <property type="match status" value="1"/>
</dbReference>
<feature type="domain" description="Phytocyanin" evidence="2">
    <location>
        <begin position="53"/>
        <end position="153"/>
    </location>
</feature>
<protein>
    <recommendedName>
        <fullName evidence="2">Phytocyanin domain-containing protein</fullName>
    </recommendedName>
</protein>